<accession>A0A091E497</accession>
<dbReference type="EMBL" id="KN120897">
    <property type="protein sequence ID" value="KFO37390.1"/>
    <property type="molecule type" value="Genomic_DNA"/>
</dbReference>
<reference evidence="1 2" key="1">
    <citation type="submission" date="2013-11" db="EMBL/GenBank/DDBJ databases">
        <title>The Damaraland mole rat (Fukomys damarensis) genome and evolution of African mole rats.</title>
        <authorList>
            <person name="Gladyshev V.N."/>
            <person name="Fang X."/>
        </authorList>
    </citation>
    <scope>NUCLEOTIDE SEQUENCE [LARGE SCALE GENOMIC DNA]</scope>
    <source>
        <tissue evidence="1">Liver</tissue>
    </source>
</reference>
<organism evidence="1 2">
    <name type="scientific">Fukomys damarensis</name>
    <name type="common">Damaraland mole rat</name>
    <name type="synonym">Cryptomys damarensis</name>
    <dbReference type="NCBI Taxonomy" id="885580"/>
    <lineage>
        <taxon>Eukaryota</taxon>
        <taxon>Metazoa</taxon>
        <taxon>Chordata</taxon>
        <taxon>Craniata</taxon>
        <taxon>Vertebrata</taxon>
        <taxon>Euteleostomi</taxon>
        <taxon>Mammalia</taxon>
        <taxon>Eutheria</taxon>
        <taxon>Euarchontoglires</taxon>
        <taxon>Glires</taxon>
        <taxon>Rodentia</taxon>
        <taxon>Hystricomorpha</taxon>
        <taxon>Bathyergidae</taxon>
        <taxon>Fukomys</taxon>
    </lineage>
</organism>
<evidence type="ECO:0000313" key="1">
    <source>
        <dbReference type="EMBL" id="KFO37390.1"/>
    </source>
</evidence>
<protein>
    <submittedName>
        <fullName evidence="1">Cytochrome P450 4F4</fullName>
    </submittedName>
</protein>
<gene>
    <name evidence="1" type="ORF">H920_01205</name>
</gene>
<name>A0A091E497_FUKDA</name>
<proteinExistence type="predicted"/>
<keyword evidence="2" id="KW-1185">Reference proteome</keyword>
<sequence>MRIVVQTYAFYKNVQQLQGFPQPPKRNWFLGHLGQIQPTEEGLKFVDRMVHTYPRGFVMWFGPLLPVITLCHPDSLRFVLSASGTHVEFVRVVCVTSKGFQPSKPDLPLGFSLFLSRTPIPLSPPSTAVTLHMP</sequence>
<evidence type="ECO:0000313" key="2">
    <source>
        <dbReference type="Proteomes" id="UP000028990"/>
    </source>
</evidence>
<dbReference type="Proteomes" id="UP000028990">
    <property type="component" value="Unassembled WGS sequence"/>
</dbReference>
<dbReference type="AlphaFoldDB" id="A0A091E497"/>